<name>A0A0P0EY41_AZOBR</name>
<feature type="domain" description="HTH asnC-type" evidence="4">
    <location>
        <begin position="1"/>
        <end position="62"/>
    </location>
</feature>
<dbReference type="EMBL" id="CP032339">
    <property type="protein sequence ID" value="QCO08077.1"/>
    <property type="molecule type" value="Genomic_DNA"/>
</dbReference>
<dbReference type="Pfam" id="PF13404">
    <property type="entry name" value="HTH_AsnC-type"/>
    <property type="match status" value="1"/>
</dbReference>
<sequence>MDDTDRKIIAHIQADGRASYADIGAAAGLSVSAVNERLKKLQANGVIQGWGARLSPKAAGLDVLAFVEVLLDRPEHDAPFRDAMRATPSVQECHHVTGDWSYLLKVRVTNTEALERFLSDRLKALPGVVRSHTVIALSSVKETPILPIELD</sequence>
<dbReference type="PRINTS" id="PR00033">
    <property type="entry name" value="HTHASNC"/>
</dbReference>
<dbReference type="GO" id="GO:0043200">
    <property type="term" value="P:response to amino acid"/>
    <property type="evidence" value="ECO:0007669"/>
    <property type="project" value="TreeGrafter"/>
</dbReference>
<evidence type="ECO:0000256" key="2">
    <source>
        <dbReference type="ARBA" id="ARBA00023125"/>
    </source>
</evidence>
<gene>
    <name evidence="6" type="ORF">D3868_02860</name>
    <name evidence="5" type="ORF">SIM66_23900</name>
</gene>
<accession>A0A0P0EY41</accession>
<evidence type="ECO:0000259" key="4">
    <source>
        <dbReference type="PROSITE" id="PS50956"/>
    </source>
</evidence>
<keyword evidence="1" id="KW-0805">Transcription regulation</keyword>
<evidence type="ECO:0000256" key="3">
    <source>
        <dbReference type="ARBA" id="ARBA00023163"/>
    </source>
</evidence>
<dbReference type="InterPro" id="IPR036388">
    <property type="entry name" value="WH-like_DNA-bd_sf"/>
</dbReference>
<dbReference type="InterPro" id="IPR019888">
    <property type="entry name" value="Tscrpt_reg_AsnC-like"/>
</dbReference>
<dbReference type="GeneID" id="56451895"/>
<dbReference type="GO" id="GO:0006355">
    <property type="term" value="P:regulation of DNA-templated transcription"/>
    <property type="evidence" value="ECO:0007669"/>
    <property type="project" value="UniProtKB-ARBA"/>
</dbReference>
<organism evidence="6 7">
    <name type="scientific">Azospirillum brasilense</name>
    <dbReference type="NCBI Taxonomy" id="192"/>
    <lineage>
        <taxon>Bacteria</taxon>
        <taxon>Pseudomonadati</taxon>
        <taxon>Pseudomonadota</taxon>
        <taxon>Alphaproteobacteria</taxon>
        <taxon>Rhodospirillales</taxon>
        <taxon>Azospirillaceae</taxon>
        <taxon>Azospirillum</taxon>
    </lineage>
</organism>
<dbReference type="Proteomes" id="UP000298774">
    <property type="component" value="Chromosome"/>
</dbReference>
<dbReference type="InterPro" id="IPR011008">
    <property type="entry name" value="Dimeric_a/b-barrel"/>
</dbReference>
<evidence type="ECO:0000313" key="8">
    <source>
        <dbReference type="Proteomes" id="UP001277471"/>
    </source>
</evidence>
<dbReference type="Gene3D" id="1.10.10.10">
    <property type="entry name" value="Winged helix-like DNA-binding domain superfamily/Winged helix DNA-binding domain"/>
    <property type="match status" value="1"/>
</dbReference>
<evidence type="ECO:0000313" key="5">
    <source>
        <dbReference type="EMBL" id="MDX5954220.1"/>
    </source>
</evidence>
<evidence type="ECO:0000313" key="7">
    <source>
        <dbReference type="Proteomes" id="UP000298774"/>
    </source>
</evidence>
<dbReference type="PROSITE" id="PS50956">
    <property type="entry name" value="HTH_ASNC_2"/>
    <property type="match status" value="1"/>
</dbReference>
<keyword evidence="8" id="KW-1185">Reference proteome</keyword>
<reference evidence="6 7" key="1">
    <citation type="submission" date="2018-09" db="EMBL/GenBank/DDBJ databases">
        <title>Whole genome based analysis of evolution and adaptive divergence in Indian and Brazilian strains of Azospirillum brasilense.</title>
        <authorList>
            <person name="Singh C."/>
            <person name="Tripathi A.K."/>
        </authorList>
    </citation>
    <scope>NUCLEOTIDE SEQUENCE [LARGE SCALE GENOMIC DNA]</scope>
    <source>
        <strain evidence="6 7">MTCC4038</strain>
    </source>
</reference>
<dbReference type="GO" id="GO:0005829">
    <property type="term" value="C:cytosol"/>
    <property type="evidence" value="ECO:0007669"/>
    <property type="project" value="TreeGrafter"/>
</dbReference>
<evidence type="ECO:0000313" key="6">
    <source>
        <dbReference type="EMBL" id="QCO08077.1"/>
    </source>
</evidence>
<dbReference type="EMBL" id="JAWXYC010000004">
    <property type="protein sequence ID" value="MDX5954220.1"/>
    <property type="molecule type" value="Genomic_DNA"/>
</dbReference>
<dbReference type="KEGG" id="abf:AMK58_08685"/>
<protein>
    <submittedName>
        <fullName evidence="6">Lrp/AsnC family transcriptional regulator</fullName>
    </submittedName>
</protein>
<dbReference type="RefSeq" id="WP_035674378.1">
    <property type="nucleotide sequence ID" value="NZ_CP012914.1"/>
</dbReference>
<dbReference type="Proteomes" id="UP001277471">
    <property type="component" value="Unassembled WGS sequence"/>
</dbReference>
<proteinExistence type="predicted"/>
<dbReference type="InterPro" id="IPR036390">
    <property type="entry name" value="WH_DNA-bd_sf"/>
</dbReference>
<reference evidence="5 8" key="2">
    <citation type="submission" date="2023-11" db="EMBL/GenBank/DDBJ databases">
        <title>MicrobeMod: A computational toolkit for identifying prokaryotic methylation and restriction-modification with nanopore sequencing.</title>
        <authorList>
            <person name="Crits-Christoph A."/>
            <person name="Kang S.C."/>
            <person name="Lee H."/>
            <person name="Ostrov N."/>
        </authorList>
    </citation>
    <scope>NUCLEOTIDE SEQUENCE [LARGE SCALE GENOMIC DNA]</scope>
    <source>
        <strain evidence="5 8">ATCC 29145</strain>
    </source>
</reference>
<dbReference type="PANTHER" id="PTHR30154:SF53">
    <property type="entry name" value="HTH-TYPE TRANSCRIPTIONAL REGULATOR LRPC"/>
    <property type="match status" value="1"/>
</dbReference>
<dbReference type="AlphaFoldDB" id="A0A0P0EY41"/>
<dbReference type="Pfam" id="PF01037">
    <property type="entry name" value="AsnC_trans_reg"/>
    <property type="match status" value="1"/>
</dbReference>
<dbReference type="SMART" id="SM00344">
    <property type="entry name" value="HTH_ASNC"/>
    <property type="match status" value="1"/>
</dbReference>
<keyword evidence="3" id="KW-0804">Transcription</keyword>
<dbReference type="SUPFAM" id="SSF54909">
    <property type="entry name" value="Dimeric alpha+beta barrel"/>
    <property type="match status" value="1"/>
</dbReference>
<dbReference type="CDD" id="cd00090">
    <property type="entry name" value="HTH_ARSR"/>
    <property type="match status" value="1"/>
</dbReference>
<keyword evidence="2" id="KW-0238">DNA-binding</keyword>
<dbReference type="InterPro" id="IPR000485">
    <property type="entry name" value="AsnC-type_HTH_dom"/>
</dbReference>
<dbReference type="Gene3D" id="3.30.70.920">
    <property type="match status" value="1"/>
</dbReference>
<evidence type="ECO:0000256" key="1">
    <source>
        <dbReference type="ARBA" id="ARBA00023015"/>
    </source>
</evidence>
<dbReference type="SUPFAM" id="SSF46785">
    <property type="entry name" value="Winged helix' DNA-binding domain"/>
    <property type="match status" value="1"/>
</dbReference>
<dbReference type="InterPro" id="IPR011991">
    <property type="entry name" value="ArsR-like_HTH"/>
</dbReference>
<dbReference type="InterPro" id="IPR019887">
    <property type="entry name" value="Tscrpt_reg_AsnC/Lrp_C"/>
</dbReference>
<dbReference type="GO" id="GO:0043565">
    <property type="term" value="F:sequence-specific DNA binding"/>
    <property type="evidence" value="ECO:0007669"/>
    <property type="project" value="InterPro"/>
</dbReference>
<dbReference type="PANTHER" id="PTHR30154">
    <property type="entry name" value="LEUCINE-RESPONSIVE REGULATORY PROTEIN"/>
    <property type="match status" value="1"/>
</dbReference>